<dbReference type="AlphaFoldDB" id="A0A930UG00"/>
<dbReference type="GO" id="GO:0016787">
    <property type="term" value="F:hydrolase activity"/>
    <property type="evidence" value="ECO:0007669"/>
    <property type="project" value="UniProtKB-KW"/>
</dbReference>
<dbReference type="Gene3D" id="3.40.50.1820">
    <property type="entry name" value="alpha/beta hydrolase"/>
    <property type="match status" value="1"/>
</dbReference>
<evidence type="ECO:0000313" key="3">
    <source>
        <dbReference type="Proteomes" id="UP000604381"/>
    </source>
</evidence>
<dbReference type="EMBL" id="JADHEI010000009">
    <property type="protein sequence ID" value="MBF2734524.1"/>
    <property type="molecule type" value="Genomic_DNA"/>
</dbReference>
<dbReference type="InterPro" id="IPR029058">
    <property type="entry name" value="AB_hydrolase_fold"/>
</dbReference>
<feature type="domain" description="Serine aminopeptidase S33" evidence="1">
    <location>
        <begin position="45"/>
        <end position="288"/>
    </location>
</feature>
<dbReference type="InterPro" id="IPR051044">
    <property type="entry name" value="MAG_DAG_Lipase"/>
</dbReference>
<accession>A0A930UG00</accession>
<dbReference type="Proteomes" id="UP000604381">
    <property type="component" value="Unassembled WGS sequence"/>
</dbReference>
<name>A0A930UG00_9GAMM</name>
<evidence type="ECO:0000259" key="1">
    <source>
        <dbReference type="Pfam" id="PF12146"/>
    </source>
</evidence>
<comment type="caution">
    <text evidence="2">The sequence shown here is derived from an EMBL/GenBank/DDBJ whole genome shotgun (WGS) entry which is preliminary data.</text>
</comment>
<evidence type="ECO:0000313" key="2">
    <source>
        <dbReference type="EMBL" id="MBF2734524.1"/>
    </source>
</evidence>
<proteinExistence type="predicted"/>
<sequence length="307" mass="33740">MAEDGGGPPPLLDDEHYARPPWLRPRWLETPYGRLRCALSEPPPNAKGTCIVAHGMSECIEKYYGILGRLREMGYAVAISDWRGHGLSAGYPAAAVDFLRLMDQDLKSFIDEIVKPELPPPYVGMAHSMGGCMLACCARSEYSPFSALILCAPMLGIKAFANPLIPVLARVYAALPAGLRPRSGTRKSRNNVTSDQQRYHQYASLLRRHPELRSDFDMALWSLSAKKRLDIMQANDWYAGIKIPTLVLIAGGELIIANESIEAAGRQLPAGTVHVHAGAMHELLHETDAVQELVWSQVADFLQQAAA</sequence>
<dbReference type="Pfam" id="PF12146">
    <property type="entry name" value="Hydrolase_4"/>
    <property type="match status" value="1"/>
</dbReference>
<gene>
    <name evidence="2" type="ORF">ISN26_00245</name>
</gene>
<keyword evidence="2" id="KW-0378">Hydrolase</keyword>
<dbReference type="InterPro" id="IPR022742">
    <property type="entry name" value="Hydrolase_4"/>
</dbReference>
<organism evidence="2 3">
    <name type="scientific">Candidatus Amphirhobacter heronislandensis</name>
    <dbReference type="NCBI Taxonomy" id="1732024"/>
    <lineage>
        <taxon>Bacteria</taxon>
        <taxon>Pseudomonadati</taxon>
        <taxon>Pseudomonadota</taxon>
        <taxon>Gammaproteobacteria</taxon>
        <taxon>Candidatus Tethybacterales</taxon>
        <taxon>Candidatus Tethybacteraceae</taxon>
        <taxon>Candidatus Amphirhobacter</taxon>
    </lineage>
</organism>
<protein>
    <submittedName>
        <fullName evidence="2">Alpha/beta hydrolase</fullName>
    </submittedName>
</protein>
<reference evidence="2" key="1">
    <citation type="submission" date="2020-10" db="EMBL/GenBank/DDBJ databases">
        <title>An improved Amphimedon queenslandica hologenome assembly reveals how three proteobacterial symbionts can extend the metabolic phenotypic of their marine sponge host.</title>
        <authorList>
            <person name="Degnan B."/>
            <person name="Degnan S."/>
            <person name="Xiang X."/>
        </authorList>
    </citation>
    <scope>NUCLEOTIDE SEQUENCE</scope>
    <source>
        <strain evidence="2">AqS2</strain>
    </source>
</reference>
<dbReference type="SUPFAM" id="SSF53474">
    <property type="entry name" value="alpha/beta-Hydrolases"/>
    <property type="match status" value="1"/>
</dbReference>
<dbReference type="PANTHER" id="PTHR11614">
    <property type="entry name" value="PHOSPHOLIPASE-RELATED"/>
    <property type="match status" value="1"/>
</dbReference>
<keyword evidence="3" id="KW-1185">Reference proteome</keyword>